<name>Q22CJ9_TETTS</name>
<accession>Q22CJ9</accession>
<dbReference type="GO" id="GO:0006368">
    <property type="term" value="P:transcription elongation by RNA polymerase II"/>
    <property type="evidence" value="ECO:0007669"/>
    <property type="project" value="TreeGrafter"/>
</dbReference>
<protein>
    <recommendedName>
        <fullName evidence="5">Transcription elongation factor 1 homolog</fullName>
    </recommendedName>
</protein>
<feature type="compositionally biased region" description="Acidic residues" evidence="6">
    <location>
        <begin position="90"/>
        <end position="109"/>
    </location>
</feature>
<dbReference type="RefSeq" id="XP_001030656.1">
    <property type="nucleotide sequence ID" value="XM_001030656.3"/>
</dbReference>
<dbReference type="InterPro" id="IPR038567">
    <property type="entry name" value="T_Elf1_sf"/>
</dbReference>
<evidence type="ECO:0000313" key="7">
    <source>
        <dbReference type="EMBL" id="EAR82993.1"/>
    </source>
</evidence>
<keyword evidence="7" id="KW-0251">Elongation factor</keyword>
<dbReference type="InParanoid" id="Q22CJ9"/>
<reference evidence="8" key="1">
    <citation type="journal article" date="2006" name="PLoS Biol.">
        <title>Macronuclear genome sequence of the ciliate Tetrahymena thermophila, a model eukaryote.</title>
        <authorList>
            <person name="Eisen J.A."/>
            <person name="Coyne R.S."/>
            <person name="Wu M."/>
            <person name="Wu D."/>
            <person name="Thiagarajan M."/>
            <person name="Wortman J.R."/>
            <person name="Badger J.H."/>
            <person name="Ren Q."/>
            <person name="Amedeo P."/>
            <person name="Jones K.M."/>
            <person name="Tallon L.J."/>
            <person name="Delcher A.L."/>
            <person name="Salzberg S.L."/>
            <person name="Silva J.C."/>
            <person name="Haas B.J."/>
            <person name="Majoros W.H."/>
            <person name="Farzad M."/>
            <person name="Carlton J.M."/>
            <person name="Smith R.K. Jr."/>
            <person name="Garg J."/>
            <person name="Pearlman R.E."/>
            <person name="Karrer K.M."/>
            <person name="Sun L."/>
            <person name="Manning G."/>
            <person name="Elde N.C."/>
            <person name="Turkewitz A.P."/>
            <person name="Asai D.J."/>
            <person name="Wilkes D.E."/>
            <person name="Wang Y."/>
            <person name="Cai H."/>
            <person name="Collins K."/>
            <person name="Stewart B.A."/>
            <person name="Lee S.R."/>
            <person name="Wilamowska K."/>
            <person name="Weinberg Z."/>
            <person name="Ruzzo W.L."/>
            <person name="Wloga D."/>
            <person name="Gaertig J."/>
            <person name="Frankel J."/>
            <person name="Tsao C.-C."/>
            <person name="Gorovsky M.A."/>
            <person name="Keeling P.J."/>
            <person name="Waller R.F."/>
            <person name="Patron N.J."/>
            <person name="Cherry J.M."/>
            <person name="Stover N.A."/>
            <person name="Krieger C.J."/>
            <person name="del Toro C."/>
            <person name="Ryder H.F."/>
            <person name="Williamson S.C."/>
            <person name="Barbeau R.A."/>
            <person name="Hamilton E.P."/>
            <person name="Orias E."/>
        </authorList>
    </citation>
    <scope>NUCLEOTIDE SEQUENCE [LARGE SCALE GENOMIC DNA]</scope>
    <source>
        <strain evidence="8">SB210</strain>
    </source>
</reference>
<dbReference type="SUPFAM" id="SSF57783">
    <property type="entry name" value="Zinc beta-ribbon"/>
    <property type="match status" value="1"/>
</dbReference>
<keyword evidence="5" id="KW-0805">Transcription regulation</keyword>
<evidence type="ECO:0000256" key="6">
    <source>
        <dbReference type="SAM" id="MobiDB-lite"/>
    </source>
</evidence>
<evidence type="ECO:0000256" key="2">
    <source>
        <dbReference type="ARBA" id="ARBA00009730"/>
    </source>
</evidence>
<keyword evidence="5" id="KW-0863">Zinc-finger</keyword>
<dbReference type="GO" id="GO:0008270">
    <property type="term" value="F:zinc ion binding"/>
    <property type="evidence" value="ECO:0007669"/>
    <property type="project" value="UniProtKB-KW"/>
</dbReference>
<evidence type="ECO:0000256" key="4">
    <source>
        <dbReference type="ARBA" id="ARBA00023242"/>
    </source>
</evidence>
<sequence length="109" mass="12499">MGGRKKTGKKEKKLRTYAIPKVFDCENCSSDQTLHINISKKQNTKVAKIYCIKCKYSTKYEKIGALDSAIDIYNKWCEDIQNNNDKNSDENDNIDDVLDDEENDPGETL</sequence>
<dbReference type="Gene3D" id="2.20.25.190">
    <property type="match status" value="1"/>
</dbReference>
<organism evidence="7 8">
    <name type="scientific">Tetrahymena thermophila (strain SB210)</name>
    <dbReference type="NCBI Taxonomy" id="312017"/>
    <lineage>
        <taxon>Eukaryota</taxon>
        <taxon>Sar</taxon>
        <taxon>Alveolata</taxon>
        <taxon>Ciliophora</taxon>
        <taxon>Intramacronucleata</taxon>
        <taxon>Oligohymenophorea</taxon>
        <taxon>Hymenostomatida</taxon>
        <taxon>Tetrahymenina</taxon>
        <taxon>Tetrahymenidae</taxon>
        <taxon>Tetrahymena</taxon>
    </lineage>
</organism>
<evidence type="ECO:0000256" key="5">
    <source>
        <dbReference type="RuleBase" id="RU364033"/>
    </source>
</evidence>
<keyword evidence="5" id="KW-0479">Metal-binding</keyword>
<dbReference type="EMBL" id="GG662496">
    <property type="protein sequence ID" value="EAR82993.1"/>
    <property type="molecule type" value="Genomic_DNA"/>
</dbReference>
<evidence type="ECO:0000313" key="8">
    <source>
        <dbReference type="Proteomes" id="UP000009168"/>
    </source>
</evidence>
<dbReference type="Pfam" id="PF05129">
    <property type="entry name" value="Zn_ribbon_Elf1"/>
    <property type="match status" value="1"/>
</dbReference>
<keyword evidence="5" id="KW-0804">Transcription</keyword>
<dbReference type="PANTHER" id="PTHR20934">
    <property type="entry name" value="TRANSCRIPTION ELONGATION FACTOR 1 HOMOLOG"/>
    <property type="match status" value="1"/>
</dbReference>
<dbReference type="GO" id="GO:0000993">
    <property type="term" value="F:RNA polymerase II complex binding"/>
    <property type="evidence" value="ECO:0007669"/>
    <property type="project" value="TreeGrafter"/>
</dbReference>
<comment type="similarity">
    <text evidence="2 5">Belongs to the ELOF1 family.</text>
</comment>
<dbReference type="KEGG" id="tet:TTHERM_01043100"/>
<dbReference type="AlphaFoldDB" id="Q22CJ9"/>
<dbReference type="PANTHER" id="PTHR20934:SF0">
    <property type="entry name" value="TRANSCRIPTION ELONGATION FACTOR 1 HOMOLOG"/>
    <property type="match status" value="1"/>
</dbReference>
<dbReference type="HOGENOM" id="CLU_2189259_0_0_1"/>
<feature type="region of interest" description="Disordered" evidence="6">
    <location>
        <begin position="81"/>
        <end position="109"/>
    </location>
</feature>
<comment type="function">
    <text evidence="5">Transcription elongation factor implicated in the maintenance of proper chromatin structure in actively transcribed regions.</text>
</comment>
<evidence type="ECO:0000256" key="1">
    <source>
        <dbReference type="ARBA" id="ARBA00004123"/>
    </source>
</evidence>
<dbReference type="GO" id="GO:0003746">
    <property type="term" value="F:translation elongation factor activity"/>
    <property type="evidence" value="ECO:0007669"/>
    <property type="project" value="UniProtKB-KW"/>
</dbReference>
<keyword evidence="7" id="KW-0648">Protein biosynthesis</keyword>
<evidence type="ECO:0000256" key="3">
    <source>
        <dbReference type="ARBA" id="ARBA00022833"/>
    </source>
</evidence>
<dbReference type="OMA" id="FCYICEE"/>
<comment type="subcellular location">
    <subcellularLocation>
        <location evidence="1 5">Nucleus</location>
    </subcellularLocation>
</comment>
<dbReference type="Proteomes" id="UP000009168">
    <property type="component" value="Unassembled WGS sequence"/>
</dbReference>
<dbReference type="GeneID" id="7844682"/>
<keyword evidence="8" id="KW-1185">Reference proteome</keyword>
<proteinExistence type="inferred from homology"/>
<gene>
    <name evidence="7" type="ORF">TTHERM_01043100</name>
</gene>
<keyword evidence="3 5" id="KW-0862">Zinc</keyword>
<dbReference type="GO" id="GO:0008023">
    <property type="term" value="C:transcription elongation factor complex"/>
    <property type="evidence" value="ECO:0007669"/>
    <property type="project" value="TreeGrafter"/>
</dbReference>
<keyword evidence="4 5" id="KW-0539">Nucleus</keyword>
<dbReference type="InterPro" id="IPR007808">
    <property type="entry name" value="Elf1"/>
</dbReference>